<dbReference type="RefSeq" id="WP_183769758.1">
    <property type="nucleotide sequence ID" value="NZ_JACIDK010000001.1"/>
</dbReference>
<gene>
    <name evidence="3" type="ORF">GGQ61_000458</name>
</gene>
<keyword evidence="1" id="KW-1133">Transmembrane helix</keyword>
<sequence length="320" mass="35124">MRSLRLLITSLMVLTAFGCAAWALAAHGGRWSVRLDVLTHFAPMLLALSLVPAIYGLVFARRGARLLLTGVSIIAIAAFGALLVPEYMRPASPPAVDDAAGQIKLIQFNAWERNRREVETVAWLRAQDPDLLVVEEASVIAPALKRAFDGYYVSCGDCSVMIFSKAKPVANDVPVPPGVDHVRPPIAGATFRDAHGEFSVFGTHYIWPIYGGWQQAQGRVVADLLNRFPKERLILSGDFNSTPWSFSRRHEDAMFGLERRTHALFTWPADRGPAGMGLPFALLPIDHVYAGPGWRTVRVERGPLLGSDHYPVIVTLAPLP</sequence>
<protein>
    <submittedName>
        <fullName evidence="3">Endonuclease/exonuclease/phosphatase (EEP) superfamily protein YafD</fullName>
    </submittedName>
</protein>
<dbReference type="AlphaFoldDB" id="A0A839ZWL2"/>
<dbReference type="Pfam" id="PF03372">
    <property type="entry name" value="Exo_endo_phos"/>
    <property type="match status" value="1"/>
</dbReference>
<dbReference type="EMBL" id="JACIDK010000001">
    <property type="protein sequence ID" value="MBB3889761.1"/>
    <property type="molecule type" value="Genomic_DNA"/>
</dbReference>
<feature type="domain" description="Endonuclease/exonuclease/phosphatase" evidence="2">
    <location>
        <begin position="107"/>
        <end position="309"/>
    </location>
</feature>
<accession>A0A839ZWL2</accession>
<evidence type="ECO:0000313" key="4">
    <source>
        <dbReference type="Proteomes" id="UP000530564"/>
    </source>
</evidence>
<dbReference type="GO" id="GO:0004519">
    <property type="term" value="F:endonuclease activity"/>
    <property type="evidence" value="ECO:0007669"/>
    <property type="project" value="UniProtKB-KW"/>
</dbReference>
<keyword evidence="1" id="KW-0812">Transmembrane</keyword>
<feature type="transmembrane region" description="Helical" evidence="1">
    <location>
        <begin position="41"/>
        <end position="59"/>
    </location>
</feature>
<keyword evidence="1" id="KW-0472">Membrane</keyword>
<dbReference type="Proteomes" id="UP000530564">
    <property type="component" value="Unassembled WGS sequence"/>
</dbReference>
<dbReference type="GO" id="GO:0004527">
    <property type="term" value="F:exonuclease activity"/>
    <property type="evidence" value="ECO:0007669"/>
    <property type="project" value="UniProtKB-KW"/>
</dbReference>
<feature type="transmembrane region" description="Helical" evidence="1">
    <location>
        <begin position="66"/>
        <end position="84"/>
    </location>
</feature>
<name>A0A839ZWL2_9CAUL</name>
<keyword evidence="3" id="KW-0378">Hydrolase</keyword>
<proteinExistence type="predicted"/>
<keyword evidence="3" id="KW-0540">Nuclease</keyword>
<evidence type="ECO:0000256" key="1">
    <source>
        <dbReference type="SAM" id="Phobius"/>
    </source>
</evidence>
<evidence type="ECO:0000313" key="3">
    <source>
        <dbReference type="EMBL" id="MBB3889761.1"/>
    </source>
</evidence>
<evidence type="ECO:0000259" key="2">
    <source>
        <dbReference type="Pfam" id="PF03372"/>
    </source>
</evidence>
<organism evidence="3 4">
    <name type="scientific">Phenylobacterium haematophilum</name>
    <dbReference type="NCBI Taxonomy" id="98513"/>
    <lineage>
        <taxon>Bacteria</taxon>
        <taxon>Pseudomonadati</taxon>
        <taxon>Pseudomonadota</taxon>
        <taxon>Alphaproteobacteria</taxon>
        <taxon>Caulobacterales</taxon>
        <taxon>Caulobacteraceae</taxon>
        <taxon>Phenylobacterium</taxon>
    </lineage>
</organism>
<comment type="caution">
    <text evidence="3">The sequence shown here is derived from an EMBL/GenBank/DDBJ whole genome shotgun (WGS) entry which is preliminary data.</text>
</comment>
<keyword evidence="4" id="KW-1185">Reference proteome</keyword>
<keyword evidence="3" id="KW-0269">Exonuclease</keyword>
<dbReference type="PROSITE" id="PS51257">
    <property type="entry name" value="PROKAR_LIPOPROTEIN"/>
    <property type="match status" value="1"/>
</dbReference>
<dbReference type="SUPFAM" id="SSF56219">
    <property type="entry name" value="DNase I-like"/>
    <property type="match status" value="1"/>
</dbReference>
<dbReference type="InterPro" id="IPR005135">
    <property type="entry name" value="Endo/exonuclease/phosphatase"/>
</dbReference>
<dbReference type="Gene3D" id="3.60.10.10">
    <property type="entry name" value="Endonuclease/exonuclease/phosphatase"/>
    <property type="match status" value="1"/>
</dbReference>
<dbReference type="InterPro" id="IPR036691">
    <property type="entry name" value="Endo/exonu/phosph_ase_sf"/>
</dbReference>
<keyword evidence="3" id="KW-0255">Endonuclease</keyword>
<reference evidence="3 4" key="1">
    <citation type="submission" date="2020-08" db="EMBL/GenBank/DDBJ databases">
        <title>Genomic Encyclopedia of Type Strains, Phase IV (KMG-IV): sequencing the most valuable type-strain genomes for metagenomic binning, comparative biology and taxonomic classification.</title>
        <authorList>
            <person name="Goeker M."/>
        </authorList>
    </citation>
    <scope>NUCLEOTIDE SEQUENCE [LARGE SCALE GENOMIC DNA]</scope>
    <source>
        <strain evidence="3 4">DSM 21793</strain>
    </source>
</reference>